<dbReference type="OrthoDB" id="9800897at2"/>
<evidence type="ECO:0000313" key="3">
    <source>
        <dbReference type="EMBL" id="TCS37827.1"/>
    </source>
</evidence>
<dbReference type="InterPro" id="IPR052893">
    <property type="entry name" value="TCS_response_regulator"/>
</dbReference>
<keyword evidence="4" id="KW-1185">Reference proteome</keyword>
<dbReference type="GO" id="GO:0000160">
    <property type="term" value="P:phosphorelay signal transduction system"/>
    <property type="evidence" value="ECO:0007669"/>
    <property type="project" value="InterPro"/>
</dbReference>
<dbReference type="PANTHER" id="PTHR44520:SF2">
    <property type="entry name" value="RESPONSE REGULATOR RCP1"/>
    <property type="match status" value="1"/>
</dbReference>
<sequence length="146" mass="16195">MNNWVLLVEDNADEALLARRAFASAGLAERLRVAEDGEAACRLLRQEPNTTWPVLILLDWQMTGMDGASVLDELRVLHKDCAGEAVLPIAVLSSSDDPGDIAAAYAAGASSYLRKPVDFDRFVDLVRDLYRYWGNHNVLPSPRERL</sequence>
<dbReference type="Gene3D" id="3.40.50.2300">
    <property type="match status" value="1"/>
</dbReference>
<organism evidence="3 4">
    <name type="scientific">Paucimonas lemoignei</name>
    <name type="common">Pseudomonas lemoignei</name>
    <dbReference type="NCBI Taxonomy" id="29443"/>
    <lineage>
        <taxon>Bacteria</taxon>
        <taxon>Pseudomonadati</taxon>
        <taxon>Pseudomonadota</taxon>
        <taxon>Betaproteobacteria</taxon>
        <taxon>Burkholderiales</taxon>
        <taxon>Burkholderiaceae</taxon>
        <taxon>Paucimonas</taxon>
    </lineage>
</organism>
<evidence type="ECO:0000259" key="2">
    <source>
        <dbReference type="PROSITE" id="PS50110"/>
    </source>
</evidence>
<dbReference type="AlphaFoldDB" id="A0A4R3HWZ5"/>
<protein>
    <submittedName>
        <fullName evidence="3">Response regulator receiver domain-containing protein</fullName>
    </submittedName>
</protein>
<dbReference type="InterPro" id="IPR001789">
    <property type="entry name" value="Sig_transdc_resp-reg_receiver"/>
</dbReference>
<dbReference type="RefSeq" id="WP_132257907.1">
    <property type="nucleotide sequence ID" value="NZ_SLZQ01000003.1"/>
</dbReference>
<evidence type="ECO:0000313" key="4">
    <source>
        <dbReference type="Proteomes" id="UP000295382"/>
    </source>
</evidence>
<dbReference type="SMART" id="SM00448">
    <property type="entry name" value="REC"/>
    <property type="match status" value="1"/>
</dbReference>
<dbReference type="InterPro" id="IPR011006">
    <property type="entry name" value="CheY-like_superfamily"/>
</dbReference>
<proteinExistence type="predicted"/>
<dbReference type="Pfam" id="PF00072">
    <property type="entry name" value="Response_reg"/>
    <property type="match status" value="1"/>
</dbReference>
<evidence type="ECO:0000256" key="1">
    <source>
        <dbReference type="PROSITE-ProRule" id="PRU00169"/>
    </source>
</evidence>
<dbReference type="PANTHER" id="PTHR44520">
    <property type="entry name" value="RESPONSE REGULATOR RCP1-RELATED"/>
    <property type="match status" value="1"/>
</dbReference>
<dbReference type="EMBL" id="SLZQ01000003">
    <property type="protein sequence ID" value="TCS37827.1"/>
    <property type="molecule type" value="Genomic_DNA"/>
</dbReference>
<name>A0A4R3HWZ5_PAULE</name>
<feature type="modified residue" description="4-aspartylphosphate" evidence="1">
    <location>
        <position position="59"/>
    </location>
</feature>
<dbReference type="SUPFAM" id="SSF52172">
    <property type="entry name" value="CheY-like"/>
    <property type="match status" value="1"/>
</dbReference>
<gene>
    <name evidence="3" type="ORF">EDC30_103119</name>
</gene>
<accession>A0A4R3HWZ5</accession>
<feature type="domain" description="Response regulatory" evidence="2">
    <location>
        <begin position="4"/>
        <end position="130"/>
    </location>
</feature>
<dbReference type="Proteomes" id="UP000295382">
    <property type="component" value="Unassembled WGS sequence"/>
</dbReference>
<dbReference type="PROSITE" id="PS50110">
    <property type="entry name" value="RESPONSE_REGULATORY"/>
    <property type="match status" value="1"/>
</dbReference>
<comment type="caution">
    <text evidence="3">The sequence shown here is derived from an EMBL/GenBank/DDBJ whole genome shotgun (WGS) entry which is preliminary data.</text>
</comment>
<keyword evidence="1" id="KW-0597">Phosphoprotein</keyword>
<reference evidence="3 4" key="1">
    <citation type="submission" date="2019-03" db="EMBL/GenBank/DDBJ databases">
        <title>Genomic Encyclopedia of Type Strains, Phase IV (KMG-IV): sequencing the most valuable type-strain genomes for metagenomic binning, comparative biology and taxonomic classification.</title>
        <authorList>
            <person name="Goeker M."/>
        </authorList>
    </citation>
    <scope>NUCLEOTIDE SEQUENCE [LARGE SCALE GENOMIC DNA]</scope>
    <source>
        <strain evidence="3 4">DSM 7445</strain>
    </source>
</reference>